<evidence type="ECO:0000313" key="1">
    <source>
        <dbReference type="EMBL" id="ESW35456.1"/>
    </source>
</evidence>
<keyword evidence="2" id="KW-1185">Reference proteome</keyword>
<protein>
    <submittedName>
        <fullName evidence="1">Uncharacterized protein</fullName>
    </submittedName>
</protein>
<sequence length="123" mass="14580">MSLGSVTRREFRIPHGANFQLVFDKSGRFICKRLSPMFMSVKAQRCLRFECTCVKMKYEFWIHGCWENSVNEKVPLVEKSLVIKKLHFFEVENLSSKFAHCYFNSLPSFLLSHTYKQCQSKFH</sequence>
<dbReference type="AlphaFoldDB" id="V7D2K4"/>
<dbReference type="Gramene" id="ESW35456">
    <property type="protein sequence ID" value="ESW35456"/>
    <property type="gene ID" value="PHAVU_001G236200g"/>
</dbReference>
<evidence type="ECO:0000313" key="2">
    <source>
        <dbReference type="Proteomes" id="UP000000226"/>
    </source>
</evidence>
<gene>
    <name evidence="1" type="ORF">PHAVU_001G236200g</name>
</gene>
<proteinExistence type="predicted"/>
<dbReference type="EMBL" id="CM002288">
    <property type="protein sequence ID" value="ESW35456.1"/>
    <property type="molecule type" value="Genomic_DNA"/>
</dbReference>
<accession>V7D2K4</accession>
<dbReference type="Proteomes" id="UP000000226">
    <property type="component" value="Chromosome 1"/>
</dbReference>
<name>V7D2K4_PHAVU</name>
<organism evidence="1 2">
    <name type="scientific">Phaseolus vulgaris</name>
    <name type="common">Kidney bean</name>
    <name type="synonym">French bean</name>
    <dbReference type="NCBI Taxonomy" id="3885"/>
    <lineage>
        <taxon>Eukaryota</taxon>
        <taxon>Viridiplantae</taxon>
        <taxon>Streptophyta</taxon>
        <taxon>Embryophyta</taxon>
        <taxon>Tracheophyta</taxon>
        <taxon>Spermatophyta</taxon>
        <taxon>Magnoliopsida</taxon>
        <taxon>eudicotyledons</taxon>
        <taxon>Gunneridae</taxon>
        <taxon>Pentapetalae</taxon>
        <taxon>rosids</taxon>
        <taxon>fabids</taxon>
        <taxon>Fabales</taxon>
        <taxon>Fabaceae</taxon>
        <taxon>Papilionoideae</taxon>
        <taxon>50 kb inversion clade</taxon>
        <taxon>NPAAA clade</taxon>
        <taxon>indigoferoid/millettioid clade</taxon>
        <taxon>Phaseoleae</taxon>
        <taxon>Phaseolus</taxon>
    </lineage>
</organism>
<reference evidence="2" key="1">
    <citation type="journal article" date="2014" name="Nat. Genet.">
        <title>A reference genome for common bean and genome-wide analysis of dual domestications.</title>
        <authorList>
            <person name="Schmutz J."/>
            <person name="McClean P.E."/>
            <person name="Mamidi S."/>
            <person name="Wu G.A."/>
            <person name="Cannon S.B."/>
            <person name="Grimwood J."/>
            <person name="Jenkins J."/>
            <person name="Shu S."/>
            <person name="Song Q."/>
            <person name="Chavarro C."/>
            <person name="Torres-Torres M."/>
            <person name="Geffroy V."/>
            <person name="Moghaddam S.M."/>
            <person name="Gao D."/>
            <person name="Abernathy B."/>
            <person name="Barry K."/>
            <person name="Blair M."/>
            <person name="Brick M.A."/>
            <person name="Chovatia M."/>
            <person name="Gepts P."/>
            <person name="Goodstein D.M."/>
            <person name="Gonzales M."/>
            <person name="Hellsten U."/>
            <person name="Hyten D.L."/>
            <person name="Jia G."/>
            <person name="Kelly J.D."/>
            <person name="Kudrna D."/>
            <person name="Lee R."/>
            <person name="Richard M.M."/>
            <person name="Miklas P.N."/>
            <person name="Osorno J.M."/>
            <person name="Rodrigues J."/>
            <person name="Thareau V."/>
            <person name="Urrea C.A."/>
            <person name="Wang M."/>
            <person name="Yu Y."/>
            <person name="Zhang M."/>
            <person name="Wing R.A."/>
            <person name="Cregan P.B."/>
            <person name="Rokhsar D.S."/>
            <person name="Jackson S.A."/>
        </authorList>
    </citation>
    <scope>NUCLEOTIDE SEQUENCE [LARGE SCALE GENOMIC DNA]</scope>
    <source>
        <strain evidence="2">cv. G19833</strain>
    </source>
</reference>